<evidence type="ECO:0000256" key="1">
    <source>
        <dbReference type="ARBA" id="ARBA00009684"/>
    </source>
</evidence>
<sequence length="267" mass="29087">MVVFPNTKINLGLNILSRRDDGYHNISSAFYPLPFEEILEILPAEEFRFETSGLSIPGKADSNLIVKACKLLREQYDLPPVHIHLHKVIPMGAGLGGGSADAAFTIKALNSIFELALSDEDMEKLAGQLGSDCPFFIKNKAVLAEGTGTDFSPIALDLSGKYLVLVCPEVHVGTAEAYSKVKPGLPDKSIKEIIEKMPVAEWRHYLKNDFEASVFPIYPEIEAVKNTLYDSGAIYASMSGSGSSVYGIFDSEPASMPMKATWQGILP</sequence>
<dbReference type="GO" id="GO:0050515">
    <property type="term" value="F:4-(cytidine 5'-diphospho)-2-C-methyl-D-erythritol kinase activity"/>
    <property type="evidence" value="ECO:0007669"/>
    <property type="project" value="UniProtKB-EC"/>
</dbReference>
<keyword evidence="13" id="KW-1185">Reference proteome</keyword>
<organism evidence="12 13">
    <name type="scientific">Fulvivirga kasyanovii</name>
    <dbReference type="NCBI Taxonomy" id="396812"/>
    <lineage>
        <taxon>Bacteria</taxon>
        <taxon>Pseudomonadati</taxon>
        <taxon>Bacteroidota</taxon>
        <taxon>Cytophagia</taxon>
        <taxon>Cytophagales</taxon>
        <taxon>Fulvivirgaceae</taxon>
        <taxon>Fulvivirga</taxon>
    </lineage>
</organism>
<dbReference type="Pfam" id="PF00288">
    <property type="entry name" value="GHMP_kinases_N"/>
    <property type="match status" value="1"/>
</dbReference>
<comment type="catalytic activity">
    <reaction evidence="9">
        <text>4-CDP-2-C-methyl-D-erythritol + ATP = 4-CDP-2-C-methyl-D-erythritol 2-phosphate + ADP + H(+)</text>
        <dbReference type="Rhea" id="RHEA:18437"/>
        <dbReference type="ChEBI" id="CHEBI:15378"/>
        <dbReference type="ChEBI" id="CHEBI:30616"/>
        <dbReference type="ChEBI" id="CHEBI:57823"/>
        <dbReference type="ChEBI" id="CHEBI:57919"/>
        <dbReference type="ChEBI" id="CHEBI:456216"/>
        <dbReference type="EC" id="2.7.1.148"/>
    </reaction>
</comment>
<feature type="active site" evidence="9">
    <location>
        <position position="132"/>
    </location>
</feature>
<keyword evidence="7 9" id="KW-0067">ATP-binding</keyword>
<dbReference type="Proteomes" id="UP000798808">
    <property type="component" value="Unassembled WGS sequence"/>
</dbReference>
<dbReference type="NCBIfam" id="TIGR00154">
    <property type="entry name" value="ispE"/>
    <property type="match status" value="1"/>
</dbReference>
<comment type="function">
    <text evidence="9">Catalyzes the phosphorylation of the position 2 hydroxy group of 4-diphosphocytidyl-2C-methyl-D-erythritol.</text>
</comment>
<dbReference type="SUPFAM" id="SSF54211">
    <property type="entry name" value="Ribosomal protein S5 domain 2-like"/>
    <property type="match status" value="1"/>
</dbReference>
<comment type="caution">
    <text evidence="12">The sequence shown here is derived from an EMBL/GenBank/DDBJ whole genome shotgun (WGS) entry which is preliminary data.</text>
</comment>
<evidence type="ECO:0000256" key="2">
    <source>
        <dbReference type="ARBA" id="ARBA00012052"/>
    </source>
</evidence>
<dbReference type="PIRSF" id="PIRSF010376">
    <property type="entry name" value="IspE"/>
    <property type="match status" value="1"/>
</dbReference>
<evidence type="ECO:0000256" key="9">
    <source>
        <dbReference type="HAMAP-Rule" id="MF_00061"/>
    </source>
</evidence>
<feature type="active site" evidence="9">
    <location>
        <position position="8"/>
    </location>
</feature>
<keyword evidence="4 9" id="KW-0808">Transferase</keyword>
<dbReference type="PANTHER" id="PTHR43527">
    <property type="entry name" value="4-DIPHOSPHOCYTIDYL-2-C-METHYL-D-ERYTHRITOL KINASE, CHLOROPLASTIC"/>
    <property type="match status" value="1"/>
</dbReference>
<keyword evidence="9" id="KW-0414">Isoprene biosynthesis</keyword>
<evidence type="ECO:0000256" key="8">
    <source>
        <dbReference type="ARBA" id="ARBA00032554"/>
    </source>
</evidence>
<dbReference type="InterPro" id="IPR036554">
    <property type="entry name" value="GHMP_kinase_C_sf"/>
</dbReference>
<evidence type="ECO:0000256" key="3">
    <source>
        <dbReference type="ARBA" id="ARBA00017473"/>
    </source>
</evidence>
<proteinExistence type="inferred from homology"/>
<feature type="domain" description="GHMP kinase C-terminal" evidence="11">
    <location>
        <begin position="201"/>
        <end position="252"/>
    </location>
</feature>
<evidence type="ECO:0000256" key="6">
    <source>
        <dbReference type="ARBA" id="ARBA00022777"/>
    </source>
</evidence>
<dbReference type="InterPro" id="IPR013750">
    <property type="entry name" value="GHMP_kinase_C_dom"/>
</dbReference>
<dbReference type="SUPFAM" id="SSF55060">
    <property type="entry name" value="GHMP Kinase, C-terminal domain"/>
    <property type="match status" value="1"/>
</dbReference>
<protein>
    <recommendedName>
        <fullName evidence="3 9">4-diphosphocytidyl-2-C-methyl-D-erythritol kinase</fullName>
        <shortName evidence="9">CMK</shortName>
        <ecNumber evidence="2 9">2.7.1.148</ecNumber>
    </recommendedName>
    <alternativeName>
        <fullName evidence="8 9">4-(cytidine-5'-diphospho)-2-C-methyl-D-erythritol kinase</fullName>
    </alternativeName>
</protein>
<feature type="binding site" evidence="9">
    <location>
        <begin position="90"/>
        <end position="100"/>
    </location>
    <ligand>
        <name>ATP</name>
        <dbReference type="ChEBI" id="CHEBI:30616"/>
    </ligand>
</feature>
<evidence type="ECO:0000313" key="13">
    <source>
        <dbReference type="Proteomes" id="UP000798808"/>
    </source>
</evidence>
<dbReference type="Gene3D" id="3.30.70.890">
    <property type="entry name" value="GHMP kinase, C-terminal domain"/>
    <property type="match status" value="1"/>
</dbReference>
<evidence type="ECO:0000256" key="5">
    <source>
        <dbReference type="ARBA" id="ARBA00022741"/>
    </source>
</evidence>
<keyword evidence="5 9" id="KW-0547">Nucleotide-binding</keyword>
<dbReference type="HAMAP" id="MF_00061">
    <property type="entry name" value="IspE"/>
    <property type="match status" value="1"/>
</dbReference>
<comment type="similarity">
    <text evidence="1 9">Belongs to the GHMP kinase family. IspE subfamily.</text>
</comment>
<dbReference type="Pfam" id="PF08544">
    <property type="entry name" value="GHMP_kinases_C"/>
    <property type="match status" value="1"/>
</dbReference>
<dbReference type="InterPro" id="IPR004424">
    <property type="entry name" value="IspE"/>
</dbReference>
<dbReference type="PANTHER" id="PTHR43527:SF2">
    <property type="entry name" value="4-DIPHOSPHOCYTIDYL-2-C-METHYL-D-ERYTHRITOL KINASE, CHLOROPLASTIC"/>
    <property type="match status" value="1"/>
</dbReference>
<comment type="pathway">
    <text evidence="9">Isoprenoid biosynthesis; isopentenyl diphosphate biosynthesis via DXP pathway; isopentenyl diphosphate from 1-deoxy-D-xylulose 5-phosphate: step 3/6.</text>
</comment>
<reference evidence="12 13" key="1">
    <citation type="submission" date="2019-02" db="EMBL/GenBank/DDBJ databases">
        <authorList>
            <person name="Goldberg S.R."/>
            <person name="Haltli B.A."/>
            <person name="Correa H."/>
            <person name="Russell K.G."/>
        </authorList>
    </citation>
    <scope>NUCLEOTIDE SEQUENCE [LARGE SCALE GENOMIC DNA]</scope>
    <source>
        <strain evidence="12 13">JCM 16186</strain>
    </source>
</reference>
<evidence type="ECO:0000313" key="12">
    <source>
        <dbReference type="EMBL" id="MTI25429.1"/>
    </source>
</evidence>
<gene>
    <name evidence="9" type="primary">ispE</name>
    <name evidence="12" type="ORF">E1163_10785</name>
</gene>
<dbReference type="InterPro" id="IPR014721">
    <property type="entry name" value="Ribsml_uS5_D2-typ_fold_subgr"/>
</dbReference>
<evidence type="ECO:0000259" key="11">
    <source>
        <dbReference type="Pfam" id="PF08544"/>
    </source>
</evidence>
<feature type="domain" description="GHMP kinase N-terminal" evidence="10">
    <location>
        <begin position="63"/>
        <end position="137"/>
    </location>
</feature>
<dbReference type="RefSeq" id="WP_155171527.1">
    <property type="nucleotide sequence ID" value="NZ_BAAAFL010000024.1"/>
</dbReference>
<dbReference type="EMBL" id="SMLW01000513">
    <property type="protein sequence ID" value="MTI25429.1"/>
    <property type="molecule type" value="Genomic_DNA"/>
</dbReference>
<evidence type="ECO:0000256" key="7">
    <source>
        <dbReference type="ARBA" id="ARBA00022840"/>
    </source>
</evidence>
<accession>A0ABW9RQ50</accession>
<dbReference type="InterPro" id="IPR020568">
    <property type="entry name" value="Ribosomal_Su5_D2-typ_SF"/>
</dbReference>
<dbReference type="EC" id="2.7.1.148" evidence="2 9"/>
<keyword evidence="6 9" id="KW-0418">Kinase</keyword>
<name>A0ABW9RQ50_9BACT</name>
<evidence type="ECO:0000256" key="4">
    <source>
        <dbReference type="ARBA" id="ARBA00022679"/>
    </source>
</evidence>
<dbReference type="InterPro" id="IPR006204">
    <property type="entry name" value="GHMP_kinase_N_dom"/>
</dbReference>
<dbReference type="Gene3D" id="3.30.230.10">
    <property type="match status" value="1"/>
</dbReference>
<evidence type="ECO:0000259" key="10">
    <source>
        <dbReference type="Pfam" id="PF00288"/>
    </source>
</evidence>